<sequence>MGERETINGMPVTEAQIAAWAAEAEAGFDVAALKKRGRGRPGRGAEPSQVIALRLTADEISALDARAVREGKSRSEVIREALASR</sequence>
<dbReference type="Pfam" id="PF01402">
    <property type="entry name" value="RHH_1"/>
    <property type="match status" value="1"/>
</dbReference>
<evidence type="ECO:0000259" key="1">
    <source>
        <dbReference type="Pfam" id="PF01402"/>
    </source>
</evidence>
<evidence type="ECO:0000313" key="3">
    <source>
        <dbReference type="Proteomes" id="UP000471120"/>
    </source>
</evidence>
<dbReference type="RefSeq" id="WP_010839010.1">
    <property type="nucleotide sequence ID" value="NZ_QRCM01000001.1"/>
</dbReference>
<organism evidence="2 3">
    <name type="scientific">Rhodococcus rhodnii</name>
    <dbReference type="NCBI Taxonomy" id="38312"/>
    <lineage>
        <taxon>Bacteria</taxon>
        <taxon>Bacillati</taxon>
        <taxon>Actinomycetota</taxon>
        <taxon>Actinomycetes</taxon>
        <taxon>Mycobacteriales</taxon>
        <taxon>Nocardiaceae</taxon>
        <taxon>Rhodococcus</taxon>
    </lineage>
</organism>
<dbReference type="Gene3D" id="1.10.1220.10">
    <property type="entry name" value="Met repressor-like"/>
    <property type="match status" value="1"/>
</dbReference>
<dbReference type="InterPro" id="IPR013321">
    <property type="entry name" value="Arc_rbn_hlx_hlx"/>
</dbReference>
<feature type="domain" description="Ribbon-helix-helix protein CopG" evidence="1">
    <location>
        <begin position="51"/>
        <end position="83"/>
    </location>
</feature>
<dbReference type="InterPro" id="IPR002145">
    <property type="entry name" value="CopG"/>
</dbReference>
<name>A0A6P2CEJ2_9NOCA</name>
<dbReference type="Proteomes" id="UP000471120">
    <property type="component" value="Unassembled WGS sequence"/>
</dbReference>
<accession>A0A6P2CEJ2</accession>
<gene>
    <name evidence="2" type="ORF">DW322_04745</name>
</gene>
<protein>
    <submittedName>
        <fullName evidence="2">Ribbon-helix-helix protein, CopG family</fullName>
    </submittedName>
</protein>
<dbReference type="AlphaFoldDB" id="A0A6P2CEJ2"/>
<dbReference type="GO" id="GO:0006355">
    <property type="term" value="P:regulation of DNA-templated transcription"/>
    <property type="evidence" value="ECO:0007669"/>
    <property type="project" value="InterPro"/>
</dbReference>
<reference evidence="2 3" key="1">
    <citation type="submission" date="2018-07" db="EMBL/GenBank/DDBJ databases">
        <title>Genome sequence of Rhodococcus rhodnii ATCC 35071 from Rhodnius prolixus.</title>
        <authorList>
            <person name="Patel V."/>
            <person name="Vogel K.J."/>
        </authorList>
    </citation>
    <scope>NUCLEOTIDE SEQUENCE [LARGE SCALE GENOMIC DNA]</scope>
    <source>
        <strain evidence="2 3">ATCC 35071</strain>
    </source>
</reference>
<comment type="caution">
    <text evidence="2">The sequence shown here is derived from an EMBL/GenBank/DDBJ whole genome shotgun (WGS) entry which is preliminary data.</text>
</comment>
<dbReference type="CDD" id="cd21631">
    <property type="entry name" value="RHH_CopG_NikR-like"/>
    <property type="match status" value="1"/>
</dbReference>
<proteinExistence type="predicted"/>
<dbReference type="EMBL" id="QRCM01000001">
    <property type="protein sequence ID" value="TXG89656.1"/>
    <property type="molecule type" value="Genomic_DNA"/>
</dbReference>
<evidence type="ECO:0000313" key="2">
    <source>
        <dbReference type="EMBL" id="TXG89656.1"/>
    </source>
</evidence>